<feature type="transmembrane region" description="Helical" evidence="1">
    <location>
        <begin position="226"/>
        <end position="245"/>
    </location>
</feature>
<feature type="transmembrane region" description="Helical" evidence="1">
    <location>
        <begin position="20"/>
        <end position="40"/>
    </location>
</feature>
<evidence type="ECO:0000256" key="1">
    <source>
        <dbReference type="SAM" id="Phobius"/>
    </source>
</evidence>
<proteinExistence type="predicted"/>
<protein>
    <recommendedName>
        <fullName evidence="4">Oligosaccharide repeat unit polymerase</fullName>
    </recommendedName>
</protein>
<name>A0ABX2FWR7_9BURK</name>
<dbReference type="Proteomes" id="UP001516061">
    <property type="component" value="Unassembled WGS sequence"/>
</dbReference>
<evidence type="ECO:0008006" key="4">
    <source>
        <dbReference type="Google" id="ProtNLM"/>
    </source>
</evidence>
<accession>A0ABX2FWR7</accession>
<keyword evidence="1" id="KW-1133">Transmembrane helix</keyword>
<comment type="caution">
    <text evidence="2">The sequence shown here is derived from an EMBL/GenBank/DDBJ whole genome shotgun (WGS) entry which is preliminary data.</text>
</comment>
<feature type="transmembrane region" description="Helical" evidence="1">
    <location>
        <begin position="173"/>
        <end position="193"/>
    </location>
</feature>
<feature type="transmembrane region" description="Helical" evidence="1">
    <location>
        <begin position="405"/>
        <end position="423"/>
    </location>
</feature>
<feature type="transmembrane region" description="Helical" evidence="1">
    <location>
        <begin position="343"/>
        <end position="366"/>
    </location>
</feature>
<dbReference type="RefSeq" id="WP_173803424.1">
    <property type="nucleotide sequence ID" value="NZ_JABSNM010000001.1"/>
</dbReference>
<feature type="transmembrane region" description="Helical" evidence="1">
    <location>
        <begin position="141"/>
        <end position="161"/>
    </location>
</feature>
<feature type="transmembrane region" description="Helical" evidence="1">
    <location>
        <begin position="60"/>
        <end position="77"/>
    </location>
</feature>
<reference evidence="2 3" key="1">
    <citation type="submission" date="2020-05" db="EMBL/GenBank/DDBJ databases">
        <title>Genomic Encyclopedia of Type Strains, Phase IV (KMG-V): Genome sequencing to study the core and pangenomes of soil and plant-associated prokaryotes.</title>
        <authorList>
            <person name="Whitman W."/>
        </authorList>
    </citation>
    <scope>NUCLEOTIDE SEQUENCE [LARGE SCALE GENOMIC DNA]</scope>
    <source>
        <strain evidence="2 3">C29</strain>
    </source>
</reference>
<feature type="transmembrane region" description="Helical" evidence="1">
    <location>
        <begin position="199"/>
        <end position="217"/>
    </location>
</feature>
<keyword evidence="1" id="KW-0812">Transmembrane</keyword>
<sequence>MRTGLRTLAPAAGGAMPWWCAPAGIAAGFLLPLMFLIAWAGEIRHPALTIRGVQVLDLDWLLLGGLMIVALALGGWLGAQLQPAAGAPRRIGEGGDRAAIAIGLVATLGFALWFRDFLLDPALLWATLTGAYKPERDSIELTPGLTSLANTAPVFFSLYAFRRLDTDLPRRPLPRAMNLLALLLVLLTAFRVYVWSERLALIESLVPFGLAIGRWAAARRGGPWSLLRLAGPFVAIPLVIVYFGAAEYARSWASDTYQGKMDFWEFALGRFAAYYYTSLNNGASLLANSAWPTWTFEFTLEWLHRAPLGLGQPFSALVGYAGRSFELHLLAYQDPEFNSPSGIYAVISDLGLTGGALYMSLVGLLSGLAFRAYREGRLAGVAIYPIFFITFMEMYRYPYLGTARSFTWSCGIVLTLLLAHLMAPAPAPAAGRASSRPATGEAEA</sequence>
<keyword evidence="3" id="KW-1185">Reference proteome</keyword>
<gene>
    <name evidence="2" type="ORF">HNQ01_000172</name>
</gene>
<evidence type="ECO:0000313" key="2">
    <source>
        <dbReference type="EMBL" id="NRT54465.1"/>
    </source>
</evidence>
<feature type="transmembrane region" description="Helical" evidence="1">
    <location>
        <begin position="378"/>
        <end position="399"/>
    </location>
</feature>
<evidence type="ECO:0000313" key="3">
    <source>
        <dbReference type="Proteomes" id="UP001516061"/>
    </source>
</evidence>
<organism evidence="2 3">
    <name type="scientific">Sphaerotilus uruguayifluvii</name>
    <dbReference type="NCBI Taxonomy" id="2735897"/>
    <lineage>
        <taxon>Bacteria</taxon>
        <taxon>Pseudomonadati</taxon>
        <taxon>Pseudomonadota</taxon>
        <taxon>Betaproteobacteria</taxon>
        <taxon>Burkholderiales</taxon>
        <taxon>Sphaerotilaceae</taxon>
        <taxon>Sphaerotilus</taxon>
    </lineage>
</organism>
<keyword evidence="1" id="KW-0472">Membrane</keyword>
<dbReference type="EMBL" id="JABSNM010000001">
    <property type="protein sequence ID" value="NRT54465.1"/>
    <property type="molecule type" value="Genomic_DNA"/>
</dbReference>
<feature type="transmembrane region" description="Helical" evidence="1">
    <location>
        <begin position="98"/>
        <end position="115"/>
    </location>
</feature>